<dbReference type="SUPFAM" id="SSF53098">
    <property type="entry name" value="Ribonuclease H-like"/>
    <property type="match status" value="1"/>
</dbReference>
<organism evidence="2 3">
    <name type="scientific">Trichonephila inaurata madagascariensis</name>
    <dbReference type="NCBI Taxonomy" id="2747483"/>
    <lineage>
        <taxon>Eukaryota</taxon>
        <taxon>Metazoa</taxon>
        <taxon>Ecdysozoa</taxon>
        <taxon>Arthropoda</taxon>
        <taxon>Chelicerata</taxon>
        <taxon>Arachnida</taxon>
        <taxon>Araneae</taxon>
        <taxon>Araneomorphae</taxon>
        <taxon>Entelegynae</taxon>
        <taxon>Araneoidea</taxon>
        <taxon>Nephilidae</taxon>
        <taxon>Trichonephila</taxon>
        <taxon>Trichonephila inaurata</taxon>
    </lineage>
</organism>
<dbReference type="Proteomes" id="UP000886998">
    <property type="component" value="Unassembled WGS sequence"/>
</dbReference>
<reference evidence="2" key="1">
    <citation type="submission" date="2020-08" db="EMBL/GenBank/DDBJ databases">
        <title>Multicomponent nature underlies the extraordinary mechanical properties of spider dragline silk.</title>
        <authorList>
            <person name="Kono N."/>
            <person name="Nakamura H."/>
            <person name="Mori M."/>
            <person name="Yoshida Y."/>
            <person name="Ohtoshi R."/>
            <person name="Malay A.D."/>
            <person name="Moran D.A.P."/>
            <person name="Tomita M."/>
            <person name="Numata K."/>
            <person name="Arakawa K."/>
        </authorList>
    </citation>
    <scope>NUCLEOTIDE SEQUENCE</scope>
</reference>
<evidence type="ECO:0000259" key="1">
    <source>
        <dbReference type="PROSITE" id="PS50994"/>
    </source>
</evidence>
<comment type="caution">
    <text evidence="2">The sequence shown here is derived from an EMBL/GenBank/DDBJ whole genome shotgun (WGS) entry which is preliminary data.</text>
</comment>
<dbReference type="Gene3D" id="3.30.420.10">
    <property type="entry name" value="Ribonuclease H-like superfamily/Ribonuclease H"/>
    <property type="match status" value="1"/>
</dbReference>
<keyword evidence="3" id="KW-1185">Reference proteome</keyword>
<dbReference type="GO" id="GO:0015074">
    <property type="term" value="P:DNA integration"/>
    <property type="evidence" value="ECO:0007669"/>
    <property type="project" value="InterPro"/>
</dbReference>
<accession>A0A8X6WXN1</accession>
<dbReference type="PANTHER" id="PTHR42648:SF24">
    <property type="entry name" value="INTEGRASE CATALYTIC DOMAIN-CONTAINING PROTEIN"/>
    <property type="match status" value="1"/>
</dbReference>
<dbReference type="InterPro" id="IPR001584">
    <property type="entry name" value="Integrase_cat-core"/>
</dbReference>
<sequence>MHVTNCSTYFADFIKFNSPCGIKSAGNETLVALEKVTVKVKSTINEKFKEVFLKIVVVTALRNTELDKELCEPCIYGKAHRLSFDTRKKPSEPGELIFADVCGSFNESFQKKMYMGVFKDRFTKFHYGYLIKEKSEVKEMLDHMLAHTRTLGYSVKEFFCDNGGEFDNKDVREIYIQMESLKG</sequence>
<dbReference type="InterPro" id="IPR036397">
    <property type="entry name" value="RNaseH_sf"/>
</dbReference>
<dbReference type="InterPro" id="IPR039537">
    <property type="entry name" value="Retrotran_Ty1/copia-like"/>
</dbReference>
<protein>
    <submittedName>
        <fullName evidence="2">Retrovirus-related pol polyprotein from transposon tnt 1-94</fullName>
    </submittedName>
</protein>
<dbReference type="PROSITE" id="PS50994">
    <property type="entry name" value="INTEGRASE"/>
    <property type="match status" value="1"/>
</dbReference>
<dbReference type="EMBL" id="BMAV01002826">
    <property type="protein sequence ID" value="GFY42021.1"/>
    <property type="molecule type" value="Genomic_DNA"/>
</dbReference>
<proteinExistence type="predicted"/>
<evidence type="ECO:0000313" key="3">
    <source>
        <dbReference type="Proteomes" id="UP000886998"/>
    </source>
</evidence>
<name>A0A8X6WXN1_9ARAC</name>
<dbReference type="AlphaFoldDB" id="A0A8X6WXN1"/>
<feature type="domain" description="Integrase catalytic" evidence="1">
    <location>
        <begin position="89"/>
        <end position="183"/>
    </location>
</feature>
<dbReference type="OrthoDB" id="430476at2759"/>
<dbReference type="GO" id="GO:0003676">
    <property type="term" value="F:nucleic acid binding"/>
    <property type="evidence" value="ECO:0007669"/>
    <property type="project" value="InterPro"/>
</dbReference>
<gene>
    <name evidence="2" type="primary">RF55_25107</name>
    <name evidence="2" type="ORF">TNIN_161561</name>
</gene>
<dbReference type="InterPro" id="IPR012337">
    <property type="entry name" value="RNaseH-like_sf"/>
</dbReference>
<evidence type="ECO:0000313" key="2">
    <source>
        <dbReference type="EMBL" id="GFY42021.1"/>
    </source>
</evidence>
<dbReference type="PANTHER" id="PTHR42648">
    <property type="entry name" value="TRANSPOSASE, PUTATIVE-RELATED"/>
    <property type="match status" value="1"/>
</dbReference>